<gene>
    <name evidence="2" type="ORF">GKC33_05970</name>
</gene>
<evidence type="ECO:0000313" key="3">
    <source>
        <dbReference type="Proteomes" id="UP000467635"/>
    </source>
</evidence>
<feature type="domain" description="ATPase AAA-type core" evidence="1">
    <location>
        <begin position="55"/>
        <end position="336"/>
    </location>
</feature>
<dbReference type="Proteomes" id="UP000467635">
    <property type="component" value="Unassembled WGS sequence"/>
</dbReference>
<dbReference type="PANTHER" id="PTHR40396">
    <property type="entry name" value="ATPASE-LIKE PROTEIN"/>
    <property type="match status" value="1"/>
</dbReference>
<protein>
    <submittedName>
        <fullName evidence="2">AAA family ATPase</fullName>
    </submittedName>
</protein>
<dbReference type="Pfam" id="PF13304">
    <property type="entry name" value="AAA_21"/>
    <property type="match status" value="1"/>
</dbReference>
<dbReference type="Gene3D" id="3.40.50.300">
    <property type="entry name" value="P-loop containing nucleotide triphosphate hydrolases"/>
    <property type="match status" value="1"/>
</dbReference>
<accession>A0A7X2MEV4</accession>
<dbReference type="InterPro" id="IPR027417">
    <property type="entry name" value="P-loop_NTPase"/>
</dbReference>
<dbReference type="GO" id="GO:0016887">
    <property type="term" value="F:ATP hydrolysis activity"/>
    <property type="evidence" value="ECO:0007669"/>
    <property type="project" value="InterPro"/>
</dbReference>
<dbReference type="InterPro" id="IPR003959">
    <property type="entry name" value="ATPase_AAA_core"/>
</dbReference>
<evidence type="ECO:0000259" key="1">
    <source>
        <dbReference type="Pfam" id="PF13304"/>
    </source>
</evidence>
<comment type="caution">
    <text evidence="2">The sequence shown here is derived from an EMBL/GenBank/DDBJ whole genome shotgun (WGS) entry which is preliminary data.</text>
</comment>
<dbReference type="GO" id="GO:0005524">
    <property type="term" value="F:ATP binding"/>
    <property type="evidence" value="ECO:0007669"/>
    <property type="project" value="InterPro"/>
</dbReference>
<reference evidence="2 3" key="1">
    <citation type="submission" date="2019-11" db="EMBL/GenBank/DDBJ databases">
        <title>Draft Genome Sequence of Plant Growth-Promoting Rhizosphere-Associated Bacteria.</title>
        <authorList>
            <person name="Vasilyev I.Y."/>
            <person name="Radchenko V."/>
            <person name="Ilnitskaya E.V."/>
        </authorList>
    </citation>
    <scope>NUCLEOTIDE SEQUENCE [LARGE SCALE GENOMIC DNA]</scope>
    <source>
        <strain evidence="2 3">VRA_01-1sq_f</strain>
    </source>
</reference>
<name>A0A7X2MEV4_9LACO</name>
<dbReference type="AlphaFoldDB" id="A0A7X2MEV4"/>
<organism evidence="2 3">
    <name type="scientific">Ligilactobacillus salivarius</name>
    <dbReference type="NCBI Taxonomy" id="1624"/>
    <lineage>
        <taxon>Bacteria</taxon>
        <taxon>Bacillati</taxon>
        <taxon>Bacillota</taxon>
        <taxon>Bacilli</taxon>
        <taxon>Lactobacillales</taxon>
        <taxon>Lactobacillaceae</taxon>
        <taxon>Ligilactobacillus</taxon>
    </lineage>
</organism>
<sequence length="403" mass="46524">MNERNKLTFVGLELEDHPLFDKKISFFVNSDQKVYTDKADQLVHLAGRLWINKLIALVGKNATGKTTILKLIIGTLSLLLEDESISHTKLNDVLMGNNPIKINTFFYGSDKFMYKDELILKRDTNKKWIIASEKIYRKKLTARLAKKSLFEFDGKQIIYDRKDIDGVAASVLAADDSIFRIIRKANNYRVQSIVDTLIFTNINALFYPYDSQDVPPEILEYLDPTIDYLKIDNVEVDSNNRTAFYRLKFKHSNEEITDTNFATIENYLSSGTAKGVTLYGNILYALRTGGIIFIDELENHFNHAIVRTFIEYFVNNRINKNNATIIFSTHYSELLDDFERGDEIYITKRDNNIHLQRYSSAKIRSELNKGEVFDSDYLGGTAPEYDAYLKLRKATERAIQDDE</sequence>
<dbReference type="EMBL" id="WKKX01000220">
    <property type="protein sequence ID" value="MSE08270.1"/>
    <property type="molecule type" value="Genomic_DNA"/>
</dbReference>
<proteinExistence type="predicted"/>
<dbReference type="PANTHER" id="PTHR40396:SF1">
    <property type="entry name" value="ATPASE AAA-TYPE CORE DOMAIN-CONTAINING PROTEIN"/>
    <property type="match status" value="1"/>
</dbReference>
<dbReference type="SUPFAM" id="SSF52540">
    <property type="entry name" value="P-loop containing nucleoside triphosphate hydrolases"/>
    <property type="match status" value="1"/>
</dbReference>
<evidence type="ECO:0000313" key="2">
    <source>
        <dbReference type="EMBL" id="MSE08270.1"/>
    </source>
</evidence>